<comment type="subcellular location">
    <subcellularLocation>
        <location evidence="1">Membrane</location>
        <topology evidence="1">Multi-pass membrane protein</topology>
    </subcellularLocation>
</comment>
<dbReference type="PANTHER" id="PTHR18966">
    <property type="entry name" value="IONOTROPIC GLUTAMATE RECEPTOR"/>
    <property type="match status" value="1"/>
</dbReference>
<feature type="compositionally biased region" description="Basic and acidic residues" evidence="11">
    <location>
        <begin position="441"/>
        <end position="451"/>
    </location>
</feature>
<keyword evidence="3 12" id="KW-0812">Transmembrane</keyword>
<evidence type="ECO:0000256" key="1">
    <source>
        <dbReference type="ARBA" id="ARBA00004141"/>
    </source>
</evidence>
<evidence type="ECO:0000256" key="2">
    <source>
        <dbReference type="ARBA" id="ARBA00022448"/>
    </source>
</evidence>
<keyword evidence="4 12" id="KW-1133">Transmembrane helix</keyword>
<keyword evidence="8" id="KW-0325">Glycoprotein</keyword>
<reference evidence="14" key="1">
    <citation type="submission" date="2019-09" db="EMBL/GenBank/DDBJ databases">
        <title>Draft genome information of white flower Hibiscus syriacus.</title>
        <authorList>
            <person name="Kim Y.-M."/>
        </authorList>
    </citation>
    <scope>NUCLEOTIDE SEQUENCE [LARGE SCALE GENOMIC DNA]</scope>
    <source>
        <strain evidence="14">YM2019G1</strain>
    </source>
</reference>
<keyword evidence="15" id="KW-1185">Reference proteome</keyword>
<evidence type="ECO:0000259" key="13">
    <source>
        <dbReference type="SMART" id="SM00079"/>
    </source>
</evidence>
<dbReference type="Gene3D" id="3.40.190.10">
    <property type="entry name" value="Periplasmic binding protein-like II"/>
    <property type="match status" value="3"/>
</dbReference>
<gene>
    <name evidence="14" type="ORF">F3Y22_tig00111718pilonHSYRG00034</name>
</gene>
<evidence type="ECO:0000313" key="14">
    <source>
        <dbReference type="EMBL" id="KAE8674751.1"/>
    </source>
</evidence>
<name>A0A6A2XFR4_HIBSY</name>
<evidence type="ECO:0000256" key="10">
    <source>
        <dbReference type="ARBA" id="ARBA00023303"/>
    </source>
</evidence>
<dbReference type="SMART" id="SM00079">
    <property type="entry name" value="PBPe"/>
    <property type="match status" value="1"/>
</dbReference>
<evidence type="ECO:0000256" key="3">
    <source>
        <dbReference type="ARBA" id="ARBA00022692"/>
    </source>
</evidence>
<dbReference type="SUPFAM" id="SSF53850">
    <property type="entry name" value="Periplasmic binding protein-like II"/>
    <property type="match status" value="1"/>
</dbReference>
<dbReference type="GO" id="GO:0016020">
    <property type="term" value="C:membrane"/>
    <property type="evidence" value="ECO:0007669"/>
    <property type="project" value="UniProtKB-SubCell"/>
</dbReference>
<dbReference type="SUPFAM" id="SSF53822">
    <property type="entry name" value="Periplasmic binding protein-like I"/>
    <property type="match status" value="1"/>
</dbReference>
<evidence type="ECO:0000256" key="5">
    <source>
        <dbReference type="ARBA" id="ARBA00023065"/>
    </source>
</evidence>
<dbReference type="EMBL" id="VEPZ02001410">
    <property type="protein sequence ID" value="KAE8674751.1"/>
    <property type="molecule type" value="Genomic_DNA"/>
</dbReference>
<feature type="domain" description="Ionotropic glutamate receptor C-terminal" evidence="13">
    <location>
        <begin position="169"/>
        <end position="383"/>
    </location>
</feature>
<protein>
    <recommendedName>
        <fullName evidence="13">Ionotropic glutamate receptor C-terminal domain-containing protein</fullName>
    </recommendedName>
</protein>
<dbReference type="InterPro" id="IPR015683">
    <property type="entry name" value="Ionotropic_Glu_rcpt"/>
</dbReference>
<dbReference type="Pfam" id="PF01094">
    <property type="entry name" value="ANF_receptor"/>
    <property type="match status" value="1"/>
</dbReference>
<evidence type="ECO:0000256" key="4">
    <source>
        <dbReference type="ARBA" id="ARBA00022989"/>
    </source>
</evidence>
<dbReference type="InterPro" id="IPR001828">
    <property type="entry name" value="ANF_lig-bd_rcpt"/>
</dbReference>
<evidence type="ECO:0000256" key="12">
    <source>
        <dbReference type="SAM" id="Phobius"/>
    </source>
</evidence>
<dbReference type="InterPro" id="IPR028082">
    <property type="entry name" value="Peripla_BP_I"/>
</dbReference>
<dbReference type="CDD" id="cd13686">
    <property type="entry name" value="GluR_Plant"/>
    <property type="match status" value="1"/>
</dbReference>
<keyword evidence="6 12" id="KW-0472">Membrane</keyword>
<dbReference type="GO" id="GO:0015276">
    <property type="term" value="F:ligand-gated monoatomic ion channel activity"/>
    <property type="evidence" value="ECO:0007669"/>
    <property type="project" value="InterPro"/>
</dbReference>
<evidence type="ECO:0000256" key="6">
    <source>
        <dbReference type="ARBA" id="ARBA00023136"/>
    </source>
</evidence>
<proteinExistence type="predicted"/>
<dbReference type="Gene3D" id="3.40.50.2300">
    <property type="match status" value="1"/>
</dbReference>
<accession>A0A6A2XFR4</accession>
<keyword evidence="7" id="KW-0675">Receptor</keyword>
<evidence type="ECO:0000256" key="8">
    <source>
        <dbReference type="ARBA" id="ARBA00023180"/>
    </source>
</evidence>
<feature type="transmembrane region" description="Helical" evidence="12">
    <location>
        <begin position="406"/>
        <end position="430"/>
    </location>
</feature>
<keyword evidence="10" id="KW-0407">Ion channel</keyword>
<dbReference type="AlphaFoldDB" id="A0A6A2XFR4"/>
<evidence type="ECO:0000256" key="11">
    <source>
        <dbReference type="SAM" id="MobiDB-lite"/>
    </source>
</evidence>
<keyword evidence="9" id="KW-1071">Ligand-gated ion channel</keyword>
<sequence length="465" mass="51458">MYGSSLGCRINSADSTKSFRRFKTKFRKSYGTRYAKEEEYSSPSIYALRAYDATWTIAEAKHKSQANASPNELFKQLLSSNFGGLSGRIRFRSNVLLQYLTFGIINVVGKSYREVAIWSPDFGFTGTSEKHEDHSRIGNMTMNELGQFYWPGGLQTVPKGWTSFGEDKVLKSGVPARGAFNLFVKVSYDQSVNGSYVTGFSVEVFEAVLKRLPYHLPYKLVPFYVSYDDMVEEVYSKAISKFHCSLTSVLTISQLQPSVPDIDTLLRTNATVGCNGNSFSVRYLISVLGFKPNNVKQISSINDYPDAFGNGDIQAAFFVVPHAKVFLAKYCKGFTMAEPTFKLGGFGFVFPKGSALAFEFSEAILIVVENGEMPRLEEYLLNSYNSCSSSTAVSGGSSSILGPRPFAGLFFVSDGISAFAFVVTTVLLLYDSVNLLGSNSQKEKLSRPESSRRKHYTSSGQDQGY</sequence>
<dbReference type="Proteomes" id="UP000436088">
    <property type="component" value="Unassembled WGS sequence"/>
</dbReference>
<organism evidence="14 15">
    <name type="scientific">Hibiscus syriacus</name>
    <name type="common">Rose of Sharon</name>
    <dbReference type="NCBI Taxonomy" id="106335"/>
    <lineage>
        <taxon>Eukaryota</taxon>
        <taxon>Viridiplantae</taxon>
        <taxon>Streptophyta</taxon>
        <taxon>Embryophyta</taxon>
        <taxon>Tracheophyta</taxon>
        <taxon>Spermatophyta</taxon>
        <taxon>Magnoliopsida</taxon>
        <taxon>eudicotyledons</taxon>
        <taxon>Gunneridae</taxon>
        <taxon>Pentapetalae</taxon>
        <taxon>rosids</taxon>
        <taxon>malvids</taxon>
        <taxon>Malvales</taxon>
        <taxon>Malvaceae</taxon>
        <taxon>Malvoideae</taxon>
        <taxon>Hibiscus</taxon>
    </lineage>
</organism>
<evidence type="ECO:0000256" key="7">
    <source>
        <dbReference type="ARBA" id="ARBA00023170"/>
    </source>
</evidence>
<dbReference type="InterPro" id="IPR001320">
    <property type="entry name" value="Iontro_rcpt_C"/>
</dbReference>
<evidence type="ECO:0000313" key="15">
    <source>
        <dbReference type="Proteomes" id="UP000436088"/>
    </source>
</evidence>
<comment type="caution">
    <text evidence="14">The sequence shown here is derived from an EMBL/GenBank/DDBJ whole genome shotgun (WGS) entry which is preliminary data.</text>
</comment>
<feature type="region of interest" description="Disordered" evidence="11">
    <location>
        <begin position="441"/>
        <end position="465"/>
    </location>
</feature>
<keyword evidence="2" id="KW-0813">Transport</keyword>
<evidence type="ECO:0000256" key="9">
    <source>
        <dbReference type="ARBA" id="ARBA00023286"/>
    </source>
</evidence>
<keyword evidence="5" id="KW-0406">Ion transport</keyword>